<feature type="disulfide bond" evidence="10">
    <location>
        <begin position="1124"/>
        <end position="1141"/>
    </location>
</feature>
<dbReference type="InterPro" id="IPR001881">
    <property type="entry name" value="EGF-like_Ca-bd_dom"/>
</dbReference>
<keyword evidence="5" id="KW-0433">Leucine-rich repeat</keyword>
<evidence type="ECO:0000256" key="1">
    <source>
        <dbReference type="ARBA" id="ARBA00004613"/>
    </source>
</evidence>
<dbReference type="Pfam" id="PF00008">
    <property type="entry name" value="EGF"/>
    <property type="match status" value="3"/>
</dbReference>
<dbReference type="SUPFAM" id="SSF57196">
    <property type="entry name" value="EGF/Laminin"/>
    <property type="match status" value="6"/>
</dbReference>
<dbReference type="InterPro" id="IPR018097">
    <property type="entry name" value="EGF_Ca-bd_CS"/>
</dbReference>
<dbReference type="SMART" id="SM00365">
    <property type="entry name" value="LRR_SD22"/>
    <property type="match status" value="9"/>
</dbReference>
<dbReference type="GO" id="GO:0005576">
    <property type="term" value="C:extracellular region"/>
    <property type="evidence" value="ECO:0007669"/>
    <property type="project" value="UniProtKB-SubCell"/>
</dbReference>
<dbReference type="FunFam" id="2.10.25.10:FF:000045">
    <property type="entry name" value="Slit guidance ligand 2"/>
    <property type="match status" value="1"/>
</dbReference>
<feature type="signal peptide" evidence="11">
    <location>
        <begin position="1"/>
        <end position="23"/>
    </location>
</feature>
<dbReference type="FunFam" id="2.10.25.10:FF:000173">
    <property type="entry name" value="Neurogenic locus notch protein 2"/>
    <property type="match status" value="1"/>
</dbReference>
<protein>
    <submittedName>
        <fullName evidence="14">Slit-like 2 protein</fullName>
    </submittedName>
</protein>
<evidence type="ECO:0000256" key="6">
    <source>
        <dbReference type="ARBA" id="ARBA00022729"/>
    </source>
</evidence>
<dbReference type="InterPro" id="IPR000152">
    <property type="entry name" value="EGF-type_Asp/Asn_hydroxyl_site"/>
</dbReference>
<dbReference type="GO" id="GO:0098552">
    <property type="term" value="C:side of membrane"/>
    <property type="evidence" value="ECO:0007669"/>
    <property type="project" value="UniProtKB-KW"/>
</dbReference>
<comment type="subcellular location">
    <subcellularLocation>
        <location evidence="1">Secreted</location>
    </subcellularLocation>
</comment>
<evidence type="ECO:0000256" key="8">
    <source>
        <dbReference type="ARBA" id="ARBA00023157"/>
    </source>
</evidence>
<dbReference type="GO" id="GO:0005886">
    <property type="term" value="C:plasma membrane"/>
    <property type="evidence" value="ECO:0007669"/>
    <property type="project" value="UniProtKB-SubCell"/>
</dbReference>
<accession>A0A9Q1BGK5</accession>
<dbReference type="SMART" id="SM00082">
    <property type="entry name" value="LRRCT"/>
    <property type="match status" value="4"/>
</dbReference>
<feature type="chain" id="PRO_5040176744" evidence="11">
    <location>
        <begin position="24"/>
        <end position="1393"/>
    </location>
</feature>
<keyword evidence="6 11" id="KW-0732">Signal</keyword>
<dbReference type="FunFam" id="3.80.10.10:FF:000002">
    <property type="entry name" value="Slit guidance ligand 2"/>
    <property type="match status" value="2"/>
</dbReference>
<dbReference type="OrthoDB" id="283575at2759"/>
<dbReference type="SMART" id="SM00369">
    <property type="entry name" value="LRR_TYP"/>
    <property type="match status" value="19"/>
</dbReference>
<dbReference type="PROSITE" id="PS01187">
    <property type="entry name" value="EGF_CA"/>
    <property type="match status" value="1"/>
</dbReference>
<keyword evidence="15" id="KW-1185">Reference proteome</keyword>
<dbReference type="CDD" id="cd00054">
    <property type="entry name" value="EGF_CA"/>
    <property type="match status" value="5"/>
</dbReference>
<feature type="disulfide bond" evidence="10">
    <location>
        <begin position="1143"/>
        <end position="1152"/>
    </location>
</feature>
<dbReference type="Gene3D" id="2.10.25.10">
    <property type="entry name" value="Laminin"/>
    <property type="match status" value="7"/>
</dbReference>
<dbReference type="Gene3D" id="3.80.10.10">
    <property type="entry name" value="Ribonuclease Inhibitor"/>
    <property type="match status" value="5"/>
</dbReference>
<dbReference type="FunFam" id="3.80.10.10:FF:000770">
    <property type="entry name" value="Uncharacterized protein"/>
    <property type="match status" value="1"/>
</dbReference>
<feature type="domain" description="EGF-like" evidence="13">
    <location>
        <begin position="983"/>
        <end position="1019"/>
    </location>
</feature>
<dbReference type="SUPFAM" id="SSF52058">
    <property type="entry name" value="L domain-like"/>
    <property type="match status" value="2"/>
</dbReference>
<evidence type="ECO:0000313" key="15">
    <source>
        <dbReference type="Proteomes" id="UP001152320"/>
    </source>
</evidence>
<dbReference type="GO" id="GO:0043204">
    <property type="term" value="C:perikaryon"/>
    <property type="evidence" value="ECO:0007669"/>
    <property type="project" value="UniProtKB-SubCell"/>
</dbReference>
<dbReference type="InterPro" id="IPR013320">
    <property type="entry name" value="ConA-like_dom_sf"/>
</dbReference>
<dbReference type="SMART" id="SM00179">
    <property type="entry name" value="EGF_CA"/>
    <property type="match status" value="6"/>
</dbReference>
<dbReference type="InterPro" id="IPR000483">
    <property type="entry name" value="Cys-rich_flank_reg_C"/>
</dbReference>
<name>A0A9Q1BGK5_HOLLE</name>
<dbReference type="PROSITE" id="PS51450">
    <property type="entry name" value="LRR"/>
    <property type="match status" value="7"/>
</dbReference>
<sequence>MMNFLFFVGLMFLSLTMPFVADAVCHRSCSCYGNVMDCRDRGLQDVPSGIPSSVERLYLSGNNISEIRRGDFTGLRALRVITLSDNAIVSIERGAFHGLVSLERLRLNNNRLQNLPELLFSKMGSLYTLDLSRNRLLIISRKLFRGLGSLRNLRLDGNRITCIMEGSFRPLRLLESLALNENNLTTLSSSSFTHMSFLKNLRLTHNNLMCDCYLSWLSVWLRLRPQLGLQTQCSGPASVKGVKIAELQPTDFRCTGDESHEDLCDVEPLCPKECDCMDGVVDCRGRGLSELPDIFPYDMTEVRLEQNQIKSIGPRAFSQYKKLLRLDLSNNQIESISPDAFLGLRNLNSLVLYGNRIHKLPEGIFRGLTSLTLLLLNANHLSCIQTNLFQDLVSLSLLSLYDNDIQSLANTTFDSLRSLDTLHLGQNPLICDCNLRWLADYISINPVETSGARCAAPERMSNKRLSKIKSIKFKCRDAEAFRTERAGECFIDHDCPEECSCDGTTVDCSNRELLSFPESIPTYTTELRMNGNELTRISNDGIFHNLPKLKRLDLRENRISSIEEGAFDGAGTVAELLLTSNELTKLPDQAFRGLKNLRILILRENRLTCITNETFVGLKSVRDLSLYDNSLTSIMPQAFENLRSLHTLNLMNNPLNCNCHLSWLPEFIKSRQVETGNLRCNAPSPVRDRVIADLQADHFSCNNDDFSSCEPAPDCPRECACMNTVVRCSRKELIVPPQNIPLEATELYLDANMLTTIPSGLERLKSLDTLDLSRNRISILPENAFANMSSLSTLLLNANQIGCIPPGTFTGLHQLRILSLYDNNISTIPEGSFSDMGSLTHIALGLNPLYCDCQMQWLSEWVKDGFKEPGIASCAKPEVLAGKLLLTAPSRKFVCTEEPDITIQAKCDPCISLPCLNNAECRIDPVEQYVCTCPPGFKGRNCEAEVNECEDWPCANGGSCIDLHGSFRCECMAGFEGELCEVNTNDCTANQCQNGASCIDGVNSYTCSCRFGYKGDFCEIDIDLCESTINPCQNGGVCYDNGDSYSCVCPPGIRGVNCTESYNDCRTVPCENGGFCTQERTQFVCSCPSGTIGSFCEKSTMSPISPVVYPIANDARHCEEDNLCQNQGLCYYDRETEMAKCRCRAGYSGDKCETVTSMTFYQRKSLLKLNAPNMGSLVNFTIAFSTTEENGVLLYHGEGNHFATELFRGRIRVSYDLGNFPTATMFSQEKLSDGRFHTVQLVIAQQNVSMRVDTGPWITVTNNGENDRLSLDAPLFLGGLPEENERAAMSNWHLRNVSSFRGCMQEASIDGSPVVPSESLISQGVTEGCAMLDQPNPCIDIECRHGTCHPLNDYSYRCDCQDGWMGDLCEQRKLPSGAISDGGTRGFNMVFVS</sequence>
<dbReference type="Pfam" id="PF01463">
    <property type="entry name" value="LRRCT"/>
    <property type="match status" value="4"/>
</dbReference>
<dbReference type="FunFam" id="2.10.25.10:FF:000327">
    <property type="entry name" value="neurogenic locus notch homolog protein 4"/>
    <property type="match status" value="1"/>
</dbReference>
<comment type="caution">
    <text evidence="14">The sequence shown here is derived from an EMBL/GenBank/DDBJ whole genome shotgun (WGS) entry which is preliminary data.</text>
</comment>
<proteinExistence type="predicted"/>
<evidence type="ECO:0000256" key="11">
    <source>
        <dbReference type="SAM" id="SignalP"/>
    </source>
</evidence>
<dbReference type="InterPro" id="IPR000372">
    <property type="entry name" value="LRRNT"/>
</dbReference>
<feature type="domain" description="EGF-like" evidence="13">
    <location>
        <begin position="1061"/>
        <end position="1097"/>
    </location>
</feature>
<dbReference type="Pfam" id="PF00054">
    <property type="entry name" value="Laminin_G_1"/>
    <property type="match status" value="1"/>
</dbReference>
<dbReference type="PANTHER" id="PTHR24369:SF196">
    <property type="entry name" value="RETICULON 4 RECEPTOR LIKE 1"/>
    <property type="match status" value="1"/>
</dbReference>
<keyword evidence="2" id="KW-0217">Developmental protein</keyword>
<dbReference type="Gene3D" id="2.60.120.200">
    <property type="match status" value="1"/>
</dbReference>
<keyword evidence="7" id="KW-0677">Repeat</keyword>
<evidence type="ECO:0000259" key="12">
    <source>
        <dbReference type="PROSITE" id="PS50025"/>
    </source>
</evidence>
<comment type="caution">
    <text evidence="10">Lacks conserved residue(s) required for the propagation of feature annotation.</text>
</comment>
<keyword evidence="3" id="KW-0964">Secreted</keyword>
<feature type="domain" description="EGF-like" evidence="13">
    <location>
        <begin position="945"/>
        <end position="981"/>
    </location>
</feature>
<feature type="disulfide bond" evidence="10">
    <location>
        <begin position="933"/>
        <end position="942"/>
    </location>
</feature>
<dbReference type="PROSITE" id="PS50026">
    <property type="entry name" value="EGF_3"/>
    <property type="match status" value="7"/>
</dbReference>
<keyword evidence="9" id="KW-0325">Glycoprotein</keyword>
<feature type="disulfide bond" evidence="10">
    <location>
        <begin position="971"/>
        <end position="980"/>
    </location>
</feature>
<keyword evidence="4 10" id="KW-0245">EGF-like domain</keyword>
<feature type="disulfide bond" evidence="10">
    <location>
        <begin position="1087"/>
        <end position="1096"/>
    </location>
</feature>
<dbReference type="InterPro" id="IPR032675">
    <property type="entry name" value="LRR_dom_sf"/>
</dbReference>
<evidence type="ECO:0000256" key="3">
    <source>
        <dbReference type="ARBA" id="ARBA00022525"/>
    </source>
</evidence>
<feature type="domain" description="EGF-like" evidence="13">
    <location>
        <begin position="908"/>
        <end position="943"/>
    </location>
</feature>
<feature type="disulfide bond" evidence="10">
    <location>
        <begin position="1338"/>
        <end position="1348"/>
    </location>
</feature>
<dbReference type="GO" id="GO:0045121">
    <property type="term" value="C:membrane raft"/>
    <property type="evidence" value="ECO:0007669"/>
    <property type="project" value="UniProtKB-SubCell"/>
</dbReference>
<dbReference type="GO" id="GO:0042995">
    <property type="term" value="C:cell projection"/>
    <property type="evidence" value="ECO:0007669"/>
    <property type="project" value="UniProtKB-SubCell"/>
</dbReference>
<evidence type="ECO:0000256" key="5">
    <source>
        <dbReference type="ARBA" id="ARBA00022614"/>
    </source>
</evidence>
<dbReference type="InterPro" id="IPR001611">
    <property type="entry name" value="Leu-rich_rpt"/>
</dbReference>
<dbReference type="GO" id="GO:0007399">
    <property type="term" value="P:nervous system development"/>
    <property type="evidence" value="ECO:0007669"/>
    <property type="project" value="UniProtKB-ARBA"/>
</dbReference>
<organism evidence="14 15">
    <name type="scientific">Holothuria leucospilota</name>
    <name type="common">Black long sea cucumber</name>
    <name type="synonym">Mertensiothuria leucospilota</name>
    <dbReference type="NCBI Taxonomy" id="206669"/>
    <lineage>
        <taxon>Eukaryota</taxon>
        <taxon>Metazoa</taxon>
        <taxon>Echinodermata</taxon>
        <taxon>Eleutherozoa</taxon>
        <taxon>Echinozoa</taxon>
        <taxon>Holothuroidea</taxon>
        <taxon>Aspidochirotacea</taxon>
        <taxon>Aspidochirotida</taxon>
        <taxon>Holothuriidae</taxon>
        <taxon>Holothuria</taxon>
    </lineage>
</organism>
<dbReference type="FunFam" id="3.80.10.10:FF:000004">
    <property type="entry name" value="Slit guidance ligand 2"/>
    <property type="match status" value="1"/>
</dbReference>
<evidence type="ECO:0000256" key="4">
    <source>
        <dbReference type="ARBA" id="ARBA00022536"/>
    </source>
</evidence>
<evidence type="ECO:0000256" key="2">
    <source>
        <dbReference type="ARBA" id="ARBA00022473"/>
    </source>
</evidence>
<dbReference type="SUPFAM" id="SSF49899">
    <property type="entry name" value="Concanavalin A-like lectins/glucanases"/>
    <property type="match status" value="1"/>
</dbReference>
<dbReference type="Pfam" id="PF12661">
    <property type="entry name" value="hEGF"/>
    <property type="match status" value="2"/>
</dbReference>
<feature type="disulfide bond" evidence="10">
    <location>
        <begin position="1360"/>
        <end position="1369"/>
    </location>
</feature>
<gene>
    <name evidence="14" type="ORF">HOLleu_33404</name>
</gene>
<dbReference type="SMART" id="SM00181">
    <property type="entry name" value="EGF"/>
    <property type="match status" value="7"/>
</dbReference>
<feature type="disulfide bond" evidence="10">
    <location>
        <begin position="1009"/>
        <end position="1018"/>
    </location>
</feature>
<dbReference type="InterPro" id="IPR003591">
    <property type="entry name" value="Leu-rich_rpt_typical-subtyp"/>
</dbReference>
<dbReference type="InterPro" id="IPR001791">
    <property type="entry name" value="Laminin_G"/>
</dbReference>
<feature type="domain" description="EGF-like" evidence="13">
    <location>
        <begin position="1334"/>
        <end position="1370"/>
    </location>
</feature>
<dbReference type="PROSITE" id="PS01186">
    <property type="entry name" value="EGF_2"/>
    <property type="match status" value="5"/>
</dbReference>
<evidence type="ECO:0000313" key="14">
    <source>
        <dbReference type="EMBL" id="KAJ8025760.1"/>
    </source>
</evidence>
<dbReference type="InterPro" id="IPR050541">
    <property type="entry name" value="LRR_TM_domain-containing"/>
</dbReference>
<feature type="domain" description="Laminin G" evidence="12">
    <location>
        <begin position="1156"/>
        <end position="1329"/>
    </location>
</feature>
<dbReference type="FunFam" id="2.10.25.10:FF:000063">
    <property type="entry name" value="Slit guidance ligand 2"/>
    <property type="match status" value="1"/>
</dbReference>
<dbReference type="PROSITE" id="PS50025">
    <property type="entry name" value="LAM_G_DOMAIN"/>
    <property type="match status" value="1"/>
</dbReference>
<evidence type="ECO:0000256" key="9">
    <source>
        <dbReference type="ARBA" id="ARBA00023180"/>
    </source>
</evidence>
<dbReference type="SMART" id="SM00282">
    <property type="entry name" value="LamG"/>
    <property type="match status" value="1"/>
</dbReference>
<dbReference type="SMART" id="SM00013">
    <property type="entry name" value="LRRNT"/>
    <property type="match status" value="4"/>
</dbReference>
<dbReference type="Pfam" id="PF13855">
    <property type="entry name" value="LRR_8"/>
    <property type="match status" value="7"/>
</dbReference>
<feature type="disulfide bond" evidence="10">
    <location>
        <begin position="1049"/>
        <end position="1058"/>
    </location>
</feature>
<keyword evidence="8 10" id="KW-1015">Disulfide bond</keyword>
<dbReference type="InterPro" id="IPR000742">
    <property type="entry name" value="EGF"/>
</dbReference>
<reference evidence="14" key="1">
    <citation type="submission" date="2021-10" db="EMBL/GenBank/DDBJ databases">
        <title>Tropical sea cucumber genome reveals ecological adaptation and Cuvierian tubules defense mechanism.</title>
        <authorList>
            <person name="Chen T."/>
        </authorList>
    </citation>
    <scope>NUCLEOTIDE SEQUENCE</scope>
    <source>
        <strain evidence="14">Nanhai2018</strain>
        <tissue evidence="14">Muscle</tissue>
    </source>
</reference>
<dbReference type="PROSITE" id="PS00010">
    <property type="entry name" value="ASX_HYDROXYL"/>
    <property type="match status" value="3"/>
</dbReference>
<dbReference type="Pfam" id="PF01462">
    <property type="entry name" value="LRRNT"/>
    <property type="match status" value="3"/>
</dbReference>
<evidence type="ECO:0000256" key="7">
    <source>
        <dbReference type="ARBA" id="ARBA00022737"/>
    </source>
</evidence>
<dbReference type="EMBL" id="JAIZAY010000017">
    <property type="protein sequence ID" value="KAJ8025760.1"/>
    <property type="molecule type" value="Genomic_DNA"/>
</dbReference>
<dbReference type="Proteomes" id="UP001152320">
    <property type="component" value="Chromosome 17"/>
</dbReference>
<dbReference type="SMART" id="SM00364">
    <property type="entry name" value="LRR_BAC"/>
    <property type="match status" value="4"/>
</dbReference>
<feature type="domain" description="EGF-like" evidence="13">
    <location>
        <begin position="1114"/>
        <end position="1153"/>
    </location>
</feature>
<dbReference type="CDD" id="cd00110">
    <property type="entry name" value="LamG"/>
    <property type="match status" value="1"/>
</dbReference>
<dbReference type="PANTHER" id="PTHR24369">
    <property type="entry name" value="ANTIGEN BSP, PUTATIVE-RELATED"/>
    <property type="match status" value="1"/>
</dbReference>
<evidence type="ECO:0000259" key="13">
    <source>
        <dbReference type="PROSITE" id="PS50026"/>
    </source>
</evidence>
<dbReference type="GO" id="GO:0005509">
    <property type="term" value="F:calcium ion binding"/>
    <property type="evidence" value="ECO:0007669"/>
    <property type="project" value="InterPro"/>
</dbReference>
<evidence type="ECO:0000256" key="10">
    <source>
        <dbReference type="PROSITE-ProRule" id="PRU00076"/>
    </source>
</evidence>
<dbReference type="PROSITE" id="PS00022">
    <property type="entry name" value="EGF_1"/>
    <property type="match status" value="7"/>
</dbReference>
<feature type="domain" description="EGF-like" evidence="13">
    <location>
        <begin position="1021"/>
        <end position="1059"/>
    </location>
</feature>
<dbReference type="InterPro" id="IPR013032">
    <property type="entry name" value="EGF-like_CS"/>
</dbReference>
<dbReference type="Pfam" id="PF00560">
    <property type="entry name" value="LRR_1"/>
    <property type="match status" value="1"/>
</dbReference>